<dbReference type="RefSeq" id="WP_379982159.1">
    <property type="nucleotide sequence ID" value="NZ_JBHUMO010000056.1"/>
</dbReference>
<keyword evidence="1" id="KW-1133">Transmembrane helix</keyword>
<organism evidence="3 4">
    <name type="scientific">Enterococcus camelliae</name>
    <dbReference type="NCBI Taxonomy" id="453959"/>
    <lineage>
        <taxon>Bacteria</taxon>
        <taxon>Bacillati</taxon>
        <taxon>Bacillota</taxon>
        <taxon>Bacilli</taxon>
        <taxon>Lactobacillales</taxon>
        <taxon>Enterococcaceae</taxon>
        <taxon>Enterococcus</taxon>
    </lineage>
</organism>
<dbReference type="InterPro" id="IPR025007">
    <property type="entry name" value="DUF3899"/>
</dbReference>
<evidence type="ECO:0000313" key="4">
    <source>
        <dbReference type="Proteomes" id="UP001597427"/>
    </source>
</evidence>
<dbReference type="Proteomes" id="UP001597427">
    <property type="component" value="Unassembled WGS sequence"/>
</dbReference>
<dbReference type="Pfam" id="PF13038">
    <property type="entry name" value="DUF3899"/>
    <property type="match status" value="1"/>
</dbReference>
<feature type="transmembrane region" description="Helical" evidence="1">
    <location>
        <begin position="36"/>
        <end position="62"/>
    </location>
</feature>
<feature type="transmembrane region" description="Helical" evidence="1">
    <location>
        <begin position="7"/>
        <end position="24"/>
    </location>
</feature>
<keyword evidence="1" id="KW-0472">Membrane</keyword>
<dbReference type="EMBL" id="JBHUMO010000056">
    <property type="protein sequence ID" value="MFD2729622.1"/>
    <property type="molecule type" value="Genomic_DNA"/>
</dbReference>
<proteinExistence type="predicted"/>
<keyword evidence="4" id="KW-1185">Reference proteome</keyword>
<feature type="domain" description="DUF3899" evidence="2">
    <location>
        <begin position="35"/>
        <end position="106"/>
    </location>
</feature>
<reference evidence="4" key="1">
    <citation type="journal article" date="2019" name="Int. J. Syst. Evol. Microbiol.">
        <title>The Global Catalogue of Microorganisms (GCM) 10K type strain sequencing project: providing services to taxonomists for standard genome sequencing and annotation.</title>
        <authorList>
            <consortium name="The Broad Institute Genomics Platform"/>
            <consortium name="The Broad Institute Genome Sequencing Center for Infectious Disease"/>
            <person name="Wu L."/>
            <person name="Ma J."/>
        </authorList>
    </citation>
    <scope>NUCLEOTIDE SEQUENCE [LARGE SCALE GENOMIC DNA]</scope>
    <source>
        <strain evidence="4">TISTR 932</strain>
    </source>
</reference>
<gene>
    <name evidence="3" type="ORF">ACFSR0_09335</name>
</gene>
<protein>
    <submittedName>
        <fullName evidence="3">DUF3899 domain-containing protein</fullName>
    </submittedName>
</protein>
<comment type="caution">
    <text evidence="3">The sequence shown here is derived from an EMBL/GenBank/DDBJ whole genome shotgun (WGS) entry which is preliminary data.</text>
</comment>
<feature type="transmembrane region" description="Helical" evidence="1">
    <location>
        <begin position="90"/>
        <end position="110"/>
    </location>
</feature>
<evidence type="ECO:0000259" key="2">
    <source>
        <dbReference type="Pfam" id="PF13038"/>
    </source>
</evidence>
<accession>A0ABW5TJY9</accession>
<evidence type="ECO:0000313" key="3">
    <source>
        <dbReference type="EMBL" id="MFD2729622.1"/>
    </source>
</evidence>
<sequence length="111" mass="12948">MHLRKSTLIISIAGLIISLLWPMIFSDFAWSRVSDLLFSFTLFFLIIGSFLWVCASGSLDFFQYSWKKAFRKTKEDYLTLSEIGRTSYRFWLEPALILFLLSLVFLGLAFL</sequence>
<name>A0ABW5TJY9_9ENTE</name>
<evidence type="ECO:0000256" key="1">
    <source>
        <dbReference type="SAM" id="Phobius"/>
    </source>
</evidence>
<keyword evidence="1" id="KW-0812">Transmembrane</keyword>